<evidence type="ECO:0000256" key="1">
    <source>
        <dbReference type="SAM" id="MobiDB-lite"/>
    </source>
</evidence>
<keyword evidence="3" id="KW-1185">Reference proteome</keyword>
<accession>A0ABT1YCI4</accession>
<dbReference type="EMBL" id="JANQBD010000003">
    <property type="protein sequence ID" value="MCR8630876.1"/>
    <property type="molecule type" value="Genomic_DNA"/>
</dbReference>
<comment type="caution">
    <text evidence="2">The sequence shown here is derived from an EMBL/GenBank/DDBJ whole genome shotgun (WGS) entry which is preliminary data.</text>
</comment>
<dbReference type="RefSeq" id="WP_258212473.1">
    <property type="nucleotide sequence ID" value="NZ_JANQBD010000003.1"/>
</dbReference>
<gene>
    <name evidence="2" type="ORF">NV381_06635</name>
</gene>
<name>A0ABT1YCI4_9BACL</name>
<organism evidence="2 3">
    <name type="scientific">Paenibacillus radicis</name>
    <name type="common">ex Xue et al. 2023</name>
    <dbReference type="NCBI Taxonomy" id="2972489"/>
    <lineage>
        <taxon>Bacteria</taxon>
        <taxon>Bacillati</taxon>
        <taxon>Bacillota</taxon>
        <taxon>Bacilli</taxon>
        <taxon>Bacillales</taxon>
        <taxon>Paenibacillaceae</taxon>
        <taxon>Paenibacillus</taxon>
    </lineage>
</organism>
<evidence type="ECO:0000313" key="3">
    <source>
        <dbReference type="Proteomes" id="UP001300012"/>
    </source>
</evidence>
<reference evidence="2 3" key="1">
    <citation type="submission" date="2022-08" db="EMBL/GenBank/DDBJ databases">
        <title>Paenibacillus endoradicis sp. nov., Paenibacillus radicibacter sp. nov and Paenibacillus pararadicis sp. nov., three cold-adapted plant growth-promoting bacteria isolated from root of Larix gmelinii in Great Khingan.</title>
        <authorList>
            <person name="Xue H."/>
        </authorList>
    </citation>
    <scope>NUCLEOTIDE SEQUENCE [LARGE SCALE GENOMIC DNA]</scope>
    <source>
        <strain evidence="2 3">N5-1-1-5</strain>
    </source>
</reference>
<evidence type="ECO:0000313" key="2">
    <source>
        <dbReference type="EMBL" id="MCR8630876.1"/>
    </source>
</evidence>
<proteinExistence type="predicted"/>
<sequence>MKKIQLIRGDSEQSKENSGSGQAAGSDPEDVEGVILKNSLSFEDIQFDFPGLLKRKKAGETWMEIAQSLKIPSTTLQTA</sequence>
<protein>
    <submittedName>
        <fullName evidence="2">Uncharacterized protein</fullName>
    </submittedName>
</protein>
<feature type="region of interest" description="Disordered" evidence="1">
    <location>
        <begin position="1"/>
        <end position="30"/>
    </location>
</feature>
<dbReference type="Proteomes" id="UP001300012">
    <property type="component" value="Unassembled WGS sequence"/>
</dbReference>